<dbReference type="GO" id="GO:0003676">
    <property type="term" value="F:nucleic acid binding"/>
    <property type="evidence" value="ECO:0007669"/>
    <property type="project" value="InterPro"/>
</dbReference>
<dbReference type="Pfam" id="PF00098">
    <property type="entry name" value="zf-CCHC"/>
    <property type="match status" value="1"/>
</dbReference>
<protein>
    <recommendedName>
        <fullName evidence="2">CCHC-type domain-containing protein</fullName>
    </recommendedName>
</protein>
<keyword evidence="1" id="KW-0862">Zinc</keyword>
<dbReference type="PROSITE" id="PS50158">
    <property type="entry name" value="ZF_CCHC"/>
    <property type="match status" value="1"/>
</dbReference>
<dbReference type="Gene3D" id="4.10.60.10">
    <property type="entry name" value="Zinc finger, CCHC-type"/>
    <property type="match status" value="1"/>
</dbReference>
<sequence length="120" mass="13471">MTLTDFLKSGPPQFNGNAKALEADRWAGLDECYKCEKPGHMTRDCLHRKRRDAAESNSQTQVLLCFFILDTCLNMLCNRPDVSGTKHIENFYKGVVETHGSTKYLSKFCTSKYGAGLVSL</sequence>
<reference evidence="3 4" key="1">
    <citation type="submission" date="2019-01" db="EMBL/GenBank/DDBJ databases">
        <title>Sequencing of cultivated peanut Arachis hypogaea provides insights into genome evolution and oil improvement.</title>
        <authorList>
            <person name="Chen X."/>
        </authorList>
    </citation>
    <scope>NUCLEOTIDE SEQUENCE [LARGE SCALE GENOMIC DNA]</scope>
    <source>
        <strain evidence="4">cv. Fuhuasheng</strain>
        <tissue evidence="3">Leaves</tissue>
    </source>
</reference>
<organism evidence="3 4">
    <name type="scientific">Arachis hypogaea</name>
    <name type="common">Peanut</name>
    <dbReference type="NCBI Taxonomy" id="3818"/>
    <lineage>
        <taxon>Eukaryota</taxon>
        <taxon>Viridiplantae</taxon>
        <taxon>Streptophyta</taxon>
        <taxon>Embryophyta</taxon>
        <taxon>Tracheophyta</taxon>
        <taxon>Spermatophyta</taxon>
        <taxon>Magnoliopsida</taxon>
        <taxon>eudicotyledons</taxon>
        <taxon>Gunneridae</taxon>
        <taxon>Pentapetalae</taxon>
        <taxon>rosids</taxon>
        <taxon>fabids</taxon>
        <taxon>Fabales</taxon>
        <taxon>Fabaceae</taxon>
        <taxon>Papilionoideae</taxon>
        <taxon>50 kb inversion clade</taxon>
        <taxon>dalbergioids sensu lato</taxon>
        <taxon>Dalbergieae</taxon>
        <taxon>Pterocarpus clade</taxon>
        <taxon>Arachis</taxon>
    </lineage>
</organism>
<keyword evidence="1" id="KW-0863">Zinc-finger</keyword>
<gene>
    <name evidence="3" type="ORF">Ahy_A06g030820</name>
</gene>
<dbReference type="AlphaFoldDB" id="A0A445CXH2"/>
<evidence type="ECO:0000313" key="3">
    <source>
        <dbReference type="EMBL" id="RYR55636.1"/>
    </source>
</evidence>
<proteinExistence type="predicted"/>
<feature type="domain" description="CCHC-type" evidence="2">
    <location>
        <begin position="32"/>
        <end position="45"/>
    </location>
</feature>
<keyword evidence="4" id="KW-1185">Reference proteome</keyword>
<dbReference type="SUPFAM" id="SSF57756">
    <property type="entry name" value="Retrovirus zinc finger-like domains"/>
    <property type="match status" value="1"/>
</dbReference>
<evidence type="ECO:0000256" key="1">
    <source>
        <dbReference type="PROSITE-ProRule" id="PRU00047"/>
    </source>
</evidence>
<dbReference type="InterPro" id="IPR001878">
    <property type="entry name" value="Znf_CCHC"/>
</dbReference>
<evidence type="ECO:0000259" key="2">
    <source>
        <dbReference type="PROSITE" id="PS50158"/>
    </source>
</evidence>
<dbReference type="Proteomes" id="UP000289738">
    <property type="component" value="Chromosome A06"/>
</dbReference>
<dbReference type="InterPro" id="IPR036875">
    <property type="entry name" value="Znf_CCHC_sf"/>
</dbReference>
<evidence type="ECO:0000313" key="4">
    <source>
        <dbReference type="Proteomes" id="UP000289738"/>
    </source>
</evidence>
<accession>A0A445CXH2</accession>
<comment type="caution">
    <text evidence="3">The sequence shown here is derived from an EMBL/GenBank/DDBJ whole genome shotgun (WGS) entry which is preliminary data.</text>
</comment>
<keyword evidence="1" id="KW-0479">Metal-binding</keyword>
<dbReference type="GO" id="GO:0008270">
    <property type="term" value="F:zinc ion binding"/>
    <property type="evidence" value="ECO:0007669"/>
    <property type="project" value="UniProtKB-KW"/>
</dbReference>
<dbReference type="EMBL" id="SDMP01000006">
    <property type="protein sequence ID" value="RYR55636.1"/>
    <property type="molecule type" value="Genomic_DNA"/>
</dbReference>
<name>A0A445CXH2_ARAHY</name>